<dbReference type="CDD" id="cd00118">
    <property type="entry name" value="LysM"/>
    <property type="match status" value="1"/>
</dbReference>
<dbReference type="AlphaFoldDB" id="A0A1F4U7N1"/>
<proteinExistence type="predicted"/>
<dbReference type="PROSITE" id="PS51782">
    <property type="entry name" value="LYSM"/>
    <property type="match status" value="1"/>
</dbReference>
<gene>
    <name evidence="2" type="ORF">A2438_01600</name>
</gene>
<name>A0A1F4U7N1_UNCSA</name>
<dbReference type="Gene3D" id="3.10.350.10">
    <property type="entry name" value="LysM domain"/>
    <property type="match status" value="1"/>
</dbReference>
<evidence type="ECO:0000259" key="1">
    <source>
        <dbReference type="PROSITE" id="PS51782"/>
    </source>
</evidence>
<dbReference type="InterPro" id="IPR018392">
    <property type="entry name" value="LysM"/>
</dbReference>
<comment type="caution">
    <text evidence="2">The sequence shown here is derived from an EMBL/GenBank/DDBJ whole genome shotgun (WGS) entry which is preliminary data.</text>
</comment>
<dbReference type="SMART" id="SM00257">
    <property type="entry name" value="LysM"/>
    <property type="match status" value="1"/>
</dbReference>
<sequence>MSCGFCLEVRTTNTNQCREQVGLRVKRGATLYGISKEFGVPVKKLMSDNGIKDPRKLRAGQELKIGDTKPCSASFKVPVSEEAYLSHLLFQLRGNLMEIIHNLS</sequence>
<evidence type="ECO:0000313" key="2">
    <source>
        <dbReference type="EMBL" id="OGC40964.1"/>
    </source>
</evidence>
<feature type="domain" description="LysM" evidence="1">
    <location>
        <begin position="21"/>
        <end position="65"/>
    </location>
</feature>
<organism evidence="2 3">
    <name type="scientific">candidate division WOR-1 bacterium RIFOXYC2_FULL_46_14</name>
    <dbReference type="NCBI Taxonomy" id="1802587"/>
    <lineage>
        <taxon>Bacteria</taxon>
        <taxon>Bacillati</taxon>
        <taxon>Saganbacteria</taxon>
    </lineage>
</organism>
<reference evidence="2 3" key="1">
    <citation type="journal article" date="2016" name="Nat. Commun.">
        <title>Thousands of microbial genomes shed light on interconnected biogeochemical processes in an aquifer system.</title>
        <authorList>
            <person name="Anantharaman K."/>
            <person name="Brown C.T."/>
            <person name="Hug L.A."/>
            <person name="Sharon I."/>
            <person name="Castelle C.J."/>
            <person name="Probst A.J."/>
            <person name="Thomas B.C."/>
            <person name="Singh A."/>
            <person name="Wilkins M.J."/>
            <person name="Karaoz U."/>
            <person name="Brodie E.L."/>
            <person name="Williams K.H."/>
            <person name="Hubbard S.S."/>
            <person name="Banfield J.F."/>
        </authorList>
    </citation>
    <scope>NUCLEOTIDE SEQUENCE [LARGE SCALE GENOMIC DNA]</scope>
</reference>
<dbReference type="Pfam" id="PF01476">
    <property type="entry name" value="LysM"/>
    <property type="match status" value="1"/>
</dbReference>
<protein>
    <recommendedName>
        <fullName evidence="1">LysM domain-containing protein</fullName>
    </recommendedName>
</protein>
<evidence type="ECO:0000313" key="3">
    <source>
        <dbReference type="Proteomes" id="UP000179242"/>
    </source>
</evidence>
<dbReference type="InterPro" id="IPR036779">
    <property type="entry name" value="LysM_dom_sf"/>
</dbReference>
<dbReference type="EMBL" id="MEUJ01000002">
    <property type="protein sequence ID" value="OGC40964.1"/>
    <property type="molecule type" value="Genomic_DNA"/>
</dbReference>
<dbReference type="Proteomes" id="UP000179242">
    <property type="component" value="Unassembled WGS sequence"/>
</dbReference>
<accession>A0A1F4U7N1</accession>
<dbReference type="SUPFAM" id="SSF54106">
    <property type="entry name" value="LysM domain"/>
    <property type="match status" value="1"/>
</dbReference>